<dbReference type="Proteomes" id="UP000778864">
    <property type="component" value="Unassembled WGS sequence"/>
</dbReference>
<organism evidence="1 2">
    <name type="scientific">Veillonella parvula</name>
    <name type="common">Staphylococcus parvulus</name>
    <dbReference type="NCBI Taxonomy" id="29466"/>
    <lineage>
        <taxon>Bacteria</taxon>
        <taxon>Bacillati</taxon>
        <taxon>Bacillota</taxon>
        <taxon>Negativicutes</taxon>
        <taxon>Veillonellales</taxon>
        <taxon>Veillonellaceae</taxon>
        <taxon>Veillonella</taxon>
    </lineage>
</organism>
<evidence type="ECO:0000313" key="2">
    <source>
        <dbReference type="Proteomes" id="UP000778864"/>
    </source>
</evidence>
<sequence>MKERILTRHFRGSSFLDITKEINDFLAKDYREYINLSIAATESGYSTQCLAVLVYKSSSDFDF</sequence>
<protein>
    <submittedName>
        <fullName evidence="1">Uncharacterized protein</fullName>
    </submittedName>
</protein>
<comment type="caution">
    <text evidence="1">The sequence shown here is derived from an EMBL/GenBank/DDBJ whole genome shotgun (WGS) entry which is preliminary data.</text>
</comment>
<dbReference type="EMBL" id="JAGZMU010000008">
    <property type="protein sequence ID" value="MBS4894037.1"/>
    <property type="molecule type" value="Genomic_DNA"/>
</dbReference>
<evidence type="ECO:0000313" key="1">
    <source>
        <dbReference type="EMBL" id="MBS4894037.1"/>
    </source>
</evidence>
<accession>A0A942WT80</accession>
<dbReference type="RefSeq" id="WP_278468496.1">
    <property type="nucleotide sequence ID" value="NZ_JAGZMU010000008.1"/>
</dbReference>
<gene>
    <name evidence="1" type="ORF">KHZ90_09740</name>
</gene>
<proteinExistence type="predicted"/>
<dbReference type="AlphaFoldDB" id="A0A942WT80"/>
<name>A0A942WT80_VEIPA</name>
<reference evidence="1" key="1">
    <citation type="submission" date="2021-02" db="EMBL/GenBank/DDBJ databases">
        <title>Infant gut strain persistence is associated with maternal origin, phylogeny, and functional potential including surface adhesion and iron acquisition.</title>
        <authorList>
            <person name="Lou Y.C."/>
        </authorList>
    </citation>
    <scope>NUCLEOTIDE SEQUENCE</scope>
    <source>
        <strain evidence="1">L3_108_031G1_dasL3_108_031G1_concoct_20</strain>
    </source>
</reference>